<dbReference type="AlphaFoldDB" id="A0A7K1TB88"/>
<reference evidence="1 2" key="1">
    <citation type="submission" date="2019-12" db="EMBL/GenBank/DDBJ databases">
        <title>Hymenobacter sp. HMF4947 Genome sequencing and assembly.</title>
        <authorList>
            <person name="Kang H."/>
            <person name="Cha I."/>
            <person name="Kim H."/>
            <person name="Joh K."/>
        </authorList>
    </citation>
    <scope>NUCLEOTIDE SEQUENCE [LARGE SCALE GENOMIC DNA]</scope>
    <source>
        <strain evidence="1 2">HMF4947</strain>
    </source>
</reference>
<accession>A0A7K1TB88</accession>
<sequence>MHIPFLSTLHRSLVALSALHLGYGPRDTILASYQVTEADLRRYQADWERLKLLRTVE</sequence>
<dbReference type="EMBL" id="WQKZ01000001">
    <property type="protein sequence ID" value="MVN75645.1"/>
    <property type="molecule type" value="Genomic_DNA"/>
</dbReference>
<evidence type="ECO:0000313" key="2">
    <source>
        <dbReference type="Proteomes" id="UP000441336"/>
    </source>
</evidence>
<keyword evidence="2" id="KW-1185">Reference proteome</keyword>
<dbReference type="RefSeq" id="WP_157562367.1">
    <property type="nucleotide sequence ID" value="NZ_WQKZ01000001.1"/>
</dbReference>
<protein>
    <submittedName>
        <fullName evidence="1">Uncharacterized protein</fullName>
    </submittedName>
</protein>
<dbReference type="Proteomes" id="UP000441336">
    <property type="component" value="Unassembled WGS sequence"/>
</dbReference>
<gene>
    <name evidence="1" type="ORF">GO988_04830</name>
</gene>
<name>A0A7K1TB88_9BACT</name>
<organism evidence="1 2">
    <name type="scientific">Hymenobacter ginkgonis</name>
    <dbReference type="NCBI Taxonomy" id="2682976"/>
    <lineage>
        <taxon>Bacteria</taxon>
        <taxon>Pseudomonadati</taxon>
        <taxon>Bacteroidota</taxon>
        <taxon>Cytophagia</taxon>
        <taxon>Cytophagales</taxon>
        <taxon>Hymenobacteraceae</taxon>
        <taxon>Hymenobacter</taxon>
    </lineage>
</organism>
<evidence type="ECO:0000313" key="1">
    <source>
        <dbReference type="EMBL" id="MVN75645.1"/>
    </source>
</evidence>
<proteinExistence type="predicted"/>
<comment type="caution">
    <text evidence="1">The sequence shown here is derived from an EMBL/GenBank/DDBJ whole genome shotgun (WGS) entry which is preliminary data.</text>
</comment>